<comment type="caution">
    <text evidence="3">The sequence shown here is derived from an EMBL/GenBank/DDBJ whole genome shotgun (WGS) entry which is preliminary data.</text>
</comment>
<feature type="compositionally biased region" description="Low complexity" evidence="1">
    <location>
        <begin position="183"/>
        <end position="195"/>
    </location>
</feature>
<evidence type="ECO:0000256" key="1">
    <source>
        <dbReference type="SAM" id="MobiDB-lite"/>
    </source>
</evidence>
<keyword evidence="2" id="KW-1133">Transmembrane helix</keyword>
<protein>
    <submittedName>
        <fullName evidence="3">Uncharacterized protein</fullName>
    </submittedName>
</protein>
<evidence type="ECO:0000313" key="3">
    <source>
        <dbReference type="EMBL" id="MFH4979164.1"/>
    </source>
</evidence>
<evidence type="ECO:0000313" key="4">
    <source>
        <dbReference type="Proteomes" id="UP001608902"/>
    </source>
</evidence>
<keyword evidence="4" id="KW-1185">Reference proteome</keyword>
<organism evidence="3 4">
    <name type="scientific">Gnathostoma spinigerum</name>
    <dbReference type="NCBI Taxonomy" id="75299"/>
    <lineage>
        <taxon>Eukaryota</taxon>
        <taxon>Metazoa</taxon>
        <taxon>Ecdysozoa</taxon>
        <taxon>Nematoda</taxon>
        <taxon>Chromadorea</taxon>
        <taxon>Rhabditida</taxon>
        <taxon>Spirurina</taxon>
        <taxon>Gnathostomatomorpha</taxon>
        <taxon>Gnathostomatoidea</taxon>
        <taxon>Gnathostomatidae</taxon>
        <taxon>Gnathostoma</taxon>
    </lineage>
</organism>
<feature type="transmembrane region" description="Helical" evidence="2">
    <location>
        <begin position="79"/>
        <end position="98"/>
    </location>
</feature>
<proteinExistence type="predicted"/>
<dbReference type="AlphaFoldDB" id="A0ABD6ELY7"/>
<dbReference type="Proteomes" id="UP001608902">
    <property type="component" value="Unassembled WGS sequence"/>
</dbReference>
<keyword evidence="2" id="KW-0472">Membrane</keyword>
<name>A0ABD6ELY7_9BILA</name>
<reference evidence="3 4" key="1">
    <citation type="submission" date="2024-08" db="EMBL/GenBank/DDBJ databases">
        <title>Gnathostoma spinigerum genome.</title>
        <authorList>
            <person name="Gonzalez-Bertolin B."/>
            <person name="Monzon S."/>
            <person name="Zaballos A."/>
            <person name="Jimenez P."/>
            <person name="Dekumyoy P."/>
            <person name="Varona S."/>
            <person name="Cuesta I."/>
            <person name="Sumanam S."/>
            <person name="Adisakwattana P."/>
            <person name="Gasser R.B."/>
            <person name="Hernandez-Gonzalez A."/>
            <person name="Young N.D."/>
            <person name="Perteguer M.J."/>
        </authorList>
    </citation>
    <scope>NUCLEOTIDE SEQUENCE [LARGE SCALE GENOMIC DNA]</scope>
    <source>
        <strain evidence="3">AL3</strain>
        <tissue evidence="3">Liver</tissue>
    </source>
</reference>
<evidence type="ECO:0000256" key="2">
    <source>
        <dbReference type="SAM" id="Phobius"/>
    </source>
</evidence>
<feature type="region of interest" description="Disordered" evidence="1">
    <location>
        <begin position="183"/>
        <end position="221"/>
    </location>
</feature>
<gene>
    <name evidence="3" type="ORF">AB6A40_005873</name>
</gene>
<accession>A0ABD6ELY7</accession>
<feature type="transmembrane region" description="Helical" evidence="2">
    <location>
        <begin position="46"/>
        <end position="64"/>
    </location>
</feature>
<keyword evidence="2" id="KW-0812">Transmembrane</keyword>
<dbReference type="EMBL" id="JBGFUD010003913">
    <property type="protein sequence ID" value="MFH4979164.1"/>
    <property type="molecule type" value="Genomic_DNA"/>
</dbReference>
<sequence>MEYNSGLVPQKKELNPEEIQFLLQKISSDEQAEIAGILKSCTTEMTLYRGLPFTAAVVGSLYYSRQRLPSHLHFGPKGWPFYVFVGISALTAANLLSMSTCKERISPKLSALWDKYTMDSGASVTYQDLQRQNRHQYSTPLLDKREQPSLFDSSVSSLSDPYQKNAVGRERLPFMYDQPVYMSGTPTGPPVSGGSADFSLSDEIPSMNTARKTQYNDEGFS</sequence>